<comment type="caution">
    <text evidence="4">The sequence shown here is derived from an EMBL/GenBank/DDBJ whole genome shotgun (WGS) entry which is preliminary data.</text>
</comment>
<dbReference type="AlphaFoldDB" id="A0AAW1MPQ0"/>
<dbReference type="EMBL" id="JBDFQZ010000002">
    <property type="protein sequence ID" value="KAK9749485.1"/>
    <property type="molecule type" value="Genomic_DNA"/>
</dbReference>
<dbReference type="SUPFAM" id="SSF53756">
    <property type="entry name" value="UDP-Glycosyltransferase/glycogen phosphorylase"/>
    <property type="match status" value="1"/>
</dbReference>
<proteinExistence type="inferred from homology"/>
<dbReference type="GO" id="GO:0016135">
    <property type="term" value="P:saponin biosynthetic process"/>
    <property type="evidence" value="ECO:0007669"/>
    <property type="project" value="UniProtKB-ARBA"/>
</dbReference>
<dbReference type="CDD" id="cd03784">
    <property type="entry name" value="GT1_Gtf-like"/>
    <property type="match status" value="1"/>
</dbReference>
<dbReference type="GO" id="GO:0008194">
    <property type="term" value="F:UDP-glycosyltransferase activity"/>
    <property type="evidence" value="ECO:0007669"/>
    <property type="project" value="InterPro"/>
</dbReference>
<dbReference type="FunFam" id="3.40.50.2000:FF:000054">
    <property type="entry name" value="Glycosyltransferase"/>
    <property type="match status" value="1"/>
</dbReference>
<reference evidence="4" key="1">
    <citation type="submission" date="2024-03" db="EMBL/GenBank/DDBJ databases">
        <title>WGS assembly of Saponaria officinalis var. Norfolk2.</title>
        <authorList>
            <person name="Jenkins J."/>
            <person name="Shu S."/>
            <person name="Grimwood J."/>
            <person name="Barry K."/>
            <person name="Goodstein D."/>
            <person name="Schmutz J."/>
            <person name="Leebens-Mack J."/>
            <person name="Osbourn A."/>
        </authorList>
    </citation>
    <scope>NUCLEOTIDE SEQUENCE [LARGE SCALE GENOMIC DNA]</scope>
    <source>
        <strain evidence="4">JIC</strain>
    </source>
</reference>
<dbReference type="PANTHER" id="PTHR48046">
    <property type="entry name" value="UDP-GLYCOSYLTRANSFERASE 72E1"/>
    <property type="match status" value="1"/>
</dbReference>
<dbReference type="FunFam" id="3.40.50.2000:FF:000051">
    <property type="entry name" value="Glycosyltransferase"/>
    <property type="match status" value="1"/>
</dbReference>
<dbReference type="Proteomes" id="UP001443914">
    <property type="component" value="Unassembled WGS sequence"/>
</dbReference>
<evidence type="ECO:0000256" key="2">
    <source>
        <dbReference type="ARBA" id="ARBA00022676"/>
    </source>
</evidence>
<comment type="similarity">
    <text evidence="1">Belongs to the UDP-glycosyltransferase family.</text>
</comment>
<accession>A0AAW1MPQ0</accession>
<keyword evidence="5" id="KW-1185">Reference proteome</keyword>
<evidence type="ECO:0008006" key="6">
    <source>
        <dbReference type="Google" id="ProtNLM"/>
    </source>
</evidence>
<dbReference type="InterPro" id="IPR002213">
    <property type="entry name" value="UDP_glucos_trans"/>
</dbReference>
<dbReference type="Pfam" id="PF00201">
    <property type="entry name" value="UDPGT"/>
    <property type="match status" value="1"/>
</dbReference>
<evidence type="ECO:0000313" key="5">
    <source>
        <dbReference type="Proteomes" id="UP001443914"/>
    </source>
</evidence>
<gene>
    <name evidence="4" type="ORF">RND81_02G129300</name>
</gene>
<dbReference type="PANTHER" id="PTHR48046:SF6">
    <property type="entry name" value="GLYCOSYLTRANSFERASE"/>
    <property type="match status" value="1"/>
</dbReference>
<protein>
    <recommendedName>
        <fullName evidence="6">Glycosyltransferase</fullName>
    </recommendedName>
</protein>
<keyword evidence="2" id="KW-0328">Glycosyltransferase</keyword>
<organism evidence="4 5">
    <name type="scientific">Saponaria officinalis</name>
    <name type="common">Common soapwort</name>
    <name type="synonym">Lychnis saponaria</name>
    <dbReference type="NCBI Taxonomy" id="3572"/>
    <lineage>
        <taxon>Eukaryota</taxon>
        <taxon>Viridiplantae</taxon>
        <taxon>Streptophyta</taxon>
        <taxon>Embryophyta</taxon>
        <taxon>Tracheophyta</taxon>
        <taxon>Spermatophyta</taxon>
        <taxon>Magnoliopsida</taxon>
        <taxon>eudicotyledons</taxon>
        <taxon>Gunneridae</taxon>
        <taxon>Pentapetalae</taxon>
        <taxon>Caryophyllales</taxon>
        <taxon>Caryophyllaceae</taxon>
        <taxon>Caryophylleae</taxon>
        <taxon>Saponaria</taxon>
    </lineage>
</organism>
<dbReference type="Gene3D" id="3.40.50.2000">
    <property type="entry name" value="Glycogen Phosphorylase B"/>
    <property type="match status" value="2"/>
</dbReference>
<name>A0AAW1MPQ0_SAPOF</name>
<keyword evidence="3" id="KW-0808">Transferase</keyword>
<dbReference type="GO" id="GO:0016104">
    <property type="term" value="P:triterpenoid biosynthetic process"/>
    <property type="evidence" value="ECO:0007669"/>
    <property type="project" value="UniProtKB-ARBA"/>
</dbReference>
<sequence>MDQIETPHIVMIPTPGMGHLIPLVEFAKRILEAHPFTISFLIPFLGPPTREQKSVLGSLPEGRSNSYFLPSVSLDDLPPDAKVETRIAQILARSLPAIRSHLRDIQAMCRGRLTALVADLFGTDAFDVALEFGMKPYLFFPSNAMCLSFLLHLELLDAQVTSEYREIVEPIRLPGCVPLLGIDFLDPVQDRKNDAYKWVHHHAKRYKLAEGILVNSFNEMEEGALKALQNPKPGFPPVYSVGPLVKTGESDRVDGSVCLTWLDEQPRGSVLFVSFGSGGSLSYLQLIELAHGLEMSEQRFLWVVRAPNDKVANASYFSNENGRDPLDFLPKGYLDRIQGRGLVVPDWAPQVQVLGHEATGGFLTHCGWNSILESVVHGVSLIAWPLYAEQRMNAVMLTEGLKIAQRPKVDEDSLVRRDEISTIVKGLMEGDEGKQIKIKMEELKESSSRVLSVDGSSTKALLEVVLKWKSQ</sequence>
<evidence type="ECO:0000256" key="1">
    <source>
        <dbReference type="ARBA" id="ARBA00009995"/>
    </source>
</evidence>
<evidence type="ECO:0000256" key="3">
    <source>
        <dbReference type="ARBA" id="ARBA00022679"/>
    </source>
</evidence>
<evidence type="ECO:0000313" key="4">
    <source>
        <dbReference type="EMBL" id="KAK9749485.1"/>
    </source>
</evidence>